<protein>
    <submittedName>
        <fullName evidence="1">Uncharacterized protein</fullName>
    </submittedName>
</protein>
<gene>
    <name evidence="1" type="ORF">S03H2_44776</name>
</gene>
<accession>X1H6F1</accession>
<organism evidence="1">
    <name type="scientific">marine sediment metagenome</name>
    <dbReference type="NCBI Taxonomy" id="412755"/>
    <lineage>
        <taxon>unclassified sequences</taxon>
        <taxon>metagenomes</taxon>
        <taxon>ecological metagenomes</taxon>
    </lineage>
</organism>
<name>X1H6F1_9ZZZZ</name>
<sequence length="46" mass="5400">DLKFGVLNTKMADKHETFHLYVDISGNMVKDKAYNPQVYAYKHQLK</sequence>
<dbReference type="EMBL" id="BARU01028020">
    <property type="protein sequence ID" value="GAH65766.1"/>
    <property type="molecule type" value="Genomic_DNA"/>
</dbReference>
<evidence type="ECO:0000313" key="1">
    <source>
        <dbReference type="EMBL" id="GAH65766.1"/>
    </source>
</evidence>
<comment type="caution">
    <text evidence="1">The sequence shown here is derived from an EMBL/GenBank/DDBJ whole genome shotgun (WGS) entry which is preliminary data.</text>
</comment>
<reference evidence="1" key="1">
    <citation type="journal article" date="2014" name="Front. Microbiol.">
        <title>High frequency of phylogenetically diverse reductive dehalogenase-homologous genes in deep subseafloor sedimentary metagenomes.</title>
        <authorList>
            <person name="Kawai M."/>
            <person name="Futagami T."/>
            <person name="Toyoda A."/>
            <person name="Takaki Y."/>
            <person name="Nishi S."/>
            <person name="Hori S."/>
            <person name="Arai W."/>
            <person name="Tsubouchi T."/>
            <person name="Morono Y."/>
            <person name="Uchiyama I."/>
            <person name="Ito T."/>
            <person name="Fujiyama A."/>
            <person name="Inagaki F."/>
            <person name="Takami H."/>
        </authorList>
    </citation>
    <scope>NUCLEOTIDE SEQUENCE</scope>
    <source>
        <strain evidence="1">Expedition CK06-06</strain>
    </source>
</reference>
<dbReference type="AlphaFoldDB" id="X1H6F1"/>
<feature type="non-terminal residue" evidence="1">
    <location>
        <position position="1"/>
    </location>
</feature>
<proteinExistence type="predicted"/>